<reference evidence="2" key="1">
    <citation type="journal article" date="2020" name="mSystems">
        <title>Genome- and Community-Level Interaction Insights into Carbon Utilization and Element Cycling Functions of Hydrothermarchaeota in Hydrothermal Sediment.</title>
        <authorList>
            <person name="Zhou Z."/>
            <person name="Liu Y."/>
            <person name="Xu W."/>
            <person name="Pan J."/>
            <person name="Luo Z.H."/>
            <person name="Li M."/>
        </authorList>
    </citation>
    <scope>NUCLEOTIDE SEQUENCE [LARGE SCALE GENOMIC DNA]</scope>
    <source>
        <strain evidence="2">SpSt-573</strain>
    </source>
</reference>
<dbReference type="AlphaFoldDB" id="A0A7C4KI89"/>
<sequence>MKITAKRVVPTAIAAGDPNQKWMIGSITLQPPVPIKPPSNPAKKQILLILYPSDAREEPGGRHFSIEAMKKELTMKLAVITDDGKTISQHFGRAPYYLVLTIEEGQIVNREMRAKVGHNQFVSQKYAHAEAPNETGHGLDSASHDKHVSMAEAIADCRVLLCRGMGRGAYESMRRLNIQPVVTDLRDIDTAVQAFIDGKLIDHTELLH</sequence>
<dbReference type="PANTHER" id="PTHR33937:SF2">
    <property type="entry name" value="DINITROGENASE IRON-MOLYBDENUM COFACTOR BIOSYNTHESIS DOMAIN-CONTAINING PROTEIN"/>
    <property type="match status" value="1"/>
</dbReference>
<dbReference type="SUPFAM" id="SSF53146">
    <property type="entry name" value="Nitrogenase accessory factor-like"/>
    <property type="match status" value="1"/>
</dbReference>
<dbReference type="CDD" id="cd00562">
    <property type="entry name" value="NifX_NifB"/>
    <property type="match status" value="1"/>
</dbReference>
<evidence type="ECO:0000313" key="2">
    <source>
        <dbReference type="EMBL" id="HGS22455.1"/>
    </source>
</evidence>
<dbReference type="InterPro" id="IPR051840">
    <property type="entry name" value="NifX/NifY_domain"/>
</dbReference>
<gene>
    <name evidence="2" type="ORF">ENT37_11380</name>
</gene>
<feature type="domain" description="Dinitrogenase iron-molybdenum cofactor biosynthesis" evidence="1">
    <location>
        <begin position="83"/>
        <end position="196"/>
    </location>
</feature>
<protein>
    <recommendedName>
        <fullName evidence="1">Dinitrogenase iron-molybdenum cofactor biosynthesis domain-containing protein</fullName>
    </recommendedName>
</protein>
<dbReference type="Pfam" id="PF02579">
    <property type="entry name" value="Nitro_FeMo-Co"/>
    <property type="match status" value="1"/>
</dbReference>
<organism evidence="2">
    <name type="scientific">Anaerolinea thermolimosa</name>
    <dbReference type="NCBI Taxonomy" id="229919"/>
    <lineage>
        <taxon>Bacteria</taxon>
        <taxon>Bacillati</taxon>
        <taxon>Chloroflexota</taxon>
        <taxon>Anaerolineae</taxon>
        <taxon>Anaerolineales</taxon>
        <taxon>Anaerolineaceae</taxon>
        <taxon>Anaerolinea</taxon>
    </lineage>
</organism>
<dbReference type="InterPro" id="IPR003731">
    <property type="entry name" value="Di-Nase_FeMo-co_biosynth"/>
</dbReference>
<evidence type="ECO:0000259" key="1">
    <source>
        <dbReference type="Pfam" id="PF02579"/>
    </source>
</evidence>
<proteinExistence type="predicted"/>
<accession>A0A7C4KI89</accession>
<dbReference type="Gene3D" id="3.30.420.130">
    <property type="entry name" value="Dinitrogenase iron-molybdenum cofactor biosynthesis domain"/>
    <property type="match status" value="1"/>
</dbReference>
<comment type="caution">
    <text evidence="2">The sequence shown here is derived from an EMBL/GenBank/DDBJ whole genome shotgun (WGS) entry which is preliminary data.</text>
</comment>
<dbReference type="InterPro" id="IPR036105">
    <property type="entry name" value="DiNase_FeMo-co_biosyn_sf"/>
</dbReference>
<name>A0A7C4KI89_9CHLR</name>
<dbReference type="PANTHER" id="PTHR33937">
    <property type="entry name" value="IRON-MOLYBDENUM PROTEIN-RELATED-RELATED"/>
    <property type="match status" value="1"/>
</dbReference>
<dbReference type="EMBL" id="DSYK01000563">
    <property type="protein sequence ID" value="HGS22455.1"/>
    <property type="molecule type" value="Genomic_DNA"/>
</dbReference>